<evidence type="ECO:0000259" key="8">
    <source>
        <dbReference type="PROSITE" id="PS50928"/>
    </source>
</evidence>
<keyword evidence="5 7" id="KW-1133">Transmembrane helix</keyword>
<dbReference type="SUPFAM" id="SSF161098">
    <property type="entry name" value="MetI-like"/>
    <property type="match status" value="1"/>
</dbReference>
<evidence type="ECO:0000313" key="10">
    <source>
        <dbReference type="Proteomes" id="UP000188603"/>
    </source>
</evidence>
<proteinExistence type="inferred from homology"/>
<evidence type="ECO:0000256" key="7">
    <source>
        <dbReference type="RuleBase" id="RU363032"/>
    </source>
</evidence>
<evidence type="ECO:0000256" key="5">
    <source>
        <dbReference type="ARBA" id="ARBA00022989"/>
    </source>
</evidence>
<dbReference type="Proteomes" id="UP000188603">
    <property type="component" value="Chromosome"/>
</dbReference>
<dbReference type="PROSITE" id="PS50928">
    <property type="entry name" value="ABC_TM1"/>
    <property type="match status" value="1"/>
</dbReference>
<keyword evidence="6 7" id="KW-0472">Membrane</keyword>
<organism evidence="9 10">
    <name type="scientific">Novibacillus thermophilus</name>
    <dbReference type="NCBI Taxonomy" id="1471761"/>
    <lineage>
        <taxon>Bacteria</taxon>
        <taxon>Bacillati</taxon>
        <taxon>Bacillota</taxon>
        <taxon>Bacilli</taxon>
        <taxon>Bacillales</taxon>
        <taxon>Thermoactinomycetaceae</taxon>
        <taxon>Novibacillus</taxon>
    </lineage>
</organism>
<feature type="transmembrane region" description="Helical" evidence="7">
    <location>
        <begin position="273"/>
        <end position="299"/>
    </location>
</feature>
<dbReference type="PANTHER" id="PTHR43163">
    <property type="entry name" value="DIPEPTIDE TRANSPORT SYSTEM PERMEASE PROTEIN DPPB-RELATED"/>
    <property type="match status" value="1"/>
</dbReference>
<dbReference type="Gene3D" id="1.10.3720.10">
    <property type="entry name" value="MetI-like"/>
    <property type="match status" value="1"/>
</dbReference>
<comment type="subcellular location">
    <subcellularLocation>
        <location evidence="1 7">Cell membrane</location>
        <topology evidence="1 7">Multi-pass membrane protein</topology>
    </subcellularLocation>
</comment>
<evidence type="ECO:0000256" key="2">
    <source>
        <dbReference type="ARBA" id="ARBA00022448"/>
    </source>
</evidence>
<dbReference type="InterPro" id="IPR035906">
    <property type="entry name" value="MetI-like_sf"/>
</dbReference>
<dbReference type="EMBL" id="CP019699">
    <property type="protein sequence ID" value="AQS56442.1"/>
    <property type="molecule type" value="Genomic_DNA"/>
</dbReference>
<dbReference type="KEGG" id="ntr:B0W44_12415"/>
<feature type="domain" description="ABC transmembrane type-1" evidence="8">
    <location>
        <begin position="95"/>
        <end position="292"/>
    </location>
</feature>
<protein>
    <submittedName>
        <fullName evidence="9">Peptide ABC transporter permease</fullName>
    </submittedName>
</protein>
<dbReference type="GO" id="GO:0071916">
    <property type="term" value="F:dipeptide transmembrane transporter activity"/>
    <property type="evidence" value="ECO:0007669"/>
    <property type="project" value="TreeGrafter"/>
</dbReference>
<dbReference type="InterPro" id="IPR045621">
    <property type="entry name" value="BPD_transp_1_N"/>
</dbReference>
<keyword evidence="2 7" id="KW-0813">Transport</keyword>
<dbReference type="STRING" id="1471761.B0W44_12415"/>
<evidence type="ECO:0000256" key="4">
    <source>
        <dbReference type="ARBA" id="ARBA00022692"/>
    </source>
</evidence>
<dbReference type="CDD" id="cd06261">
    <property type="entry name" value="TM_PBP2"/>
    <property type="match status" value="1"/>
</dbReference>
<feature type="transmembrane region" description="Helical" evidence="7">
    <location>
        <begin position="227"/>
        <end position="253"/>
    </location>
</feature>
<sequence length="309" mass="34002">MAGYLIRRILYSLFVIWGAVTIIFFVIRVVPGDPATVMLGTSATEEQILELQKELGLNDPLLVQYVNYLKDAVNLDFGESFKLGGSALDHVFYRFPFTITLAVTAIIISITVSLPLGILAAKKSNGIIDWMISTTSLLGQSLPTFWVGIMLIIIFARFLGLFPSGGSGSIAHLILPATTLCLPFIGMIIRLIRNGLLDELSRGYVQTARSKGLKENSILYIHVLRNVLIPVITVMGLLLGEFIGSAIIIEVVFSWPGIGRLLVDSILNRDYAIVQASVVLLATVYVFLNLVVDILYGYIDPRIQVEESR</sequence>
<feature type="transmembrane region" description="Helical" evidence="7">
    <location>
        <begin position="170"/>
        <end position="192"/>
    </location>
</feature>
<feature type="transmembrane region" description="Helical" evidence="7">
    <location>
        <begin position="97"/>
        <end position="121"/>
    </location>
</feature>
<evidence type="ECO:0000256" key="3">
    <source>
        <dbReference type="ARBA" id="ARBA00022475"/>
    </source>
</evidence>
<dbReference type="AlphaFoldDB" id="A0A1U9K8S7"/>
<dbReference type="OrthoDB" id="9773683at2"/>
<keyword evidence="4 7" id="KW-0812">Transmembrane</keyword>
<comment type="similarity">
    <text evidence="7">Belongs to the binding-protein-dependent transport system permease family.</text>
</comment>
<keyword evidence="3" id="KW-1003">Cell membrane</keyword>
<dbReference type="PANTHER" id="PTHR43163:SF6">
    <property type="entry name" value="DIPEPTIDE TRANSPORT SYSTEM PERMEASE PROTEIN DPPB-RELATED"/>
    <property type="match status" value="1"/>
</dbReference>
<dbReference type="Pfam" id="PF19300">
    <property type="entry name" value="BPD_transp_1_N"/>
    <property type="match status" value="1"/>
</dbReference>
<dbReference type="InterPro" id="IPR000515">
    <property type="entry name" value="MetI-like"/>
</dbReference>
<evidence type="ECO:0000256" key="1">
    <source>
        <dbReference type="ARBA" id="ARBA00004651"/>
    </source>
</evidence>
<dbReference type="GO" id="GO:0005886">
    <property type="term" value="C:plasma membrane"/>
    <property type="evidence" value="ECO:0007669"/>
    <property type="project" value="UniProtKB-SubCell"/>
</dbReference>
<reference evidence="9 10" key="1">
    <citation type="journal article" date="2015" name="Int. J. Syst. Evol. Microbiol.">
        <title>Novibacillus thermophilus gen. nov., sp. nov., a Gram-staining-negative and moderately thermophilic member of the family Thermoactinomycetaceae.</title>
        <authorList>
            <person name="Yang G."/>
            <person name="Chen J."/>
            <person name="Zhou S."/>
        </authorList>
    </citation>
    <scope>NUCLEOTIDE SEQUENCE [LARGE SCALE GENOMIC DNA]</scope>
    <source>
        <strain evidence="9 10">SG-1</strain>
    </source>
</reference>
<feature type="transmembrane region" description="Helical" evidence="7">
    <location>
        <begin position="9"/>
        <end position="30"/>
    </location>
</feature>
<evidence type="ECO:0000313" key="9">
    <source>
        <dbReference type="EMBL" id="AQS56442.1"/>
    </source>
</evidence>
<name>A0A1U9K8S7_9BACL</name>
<dbReference type="Pfam" id="PF00528">
    <property type="entry name" value="BPD_transp_1"/>
    <property type="match status" value="1"/>
</dbReference>
<feature type="transmembrane region" description="Helical" evidence="7">
    <location>
        <begin position="142"/>
        <end position="164"/>
    </location>
</feature>
<accession>A0A1U9K8S7</accession>
<gene>
    <name evidence="9" type="ORF">B0W44_12415</name>
</gene>
<evidence type="ECO:0000256" key="6">
    <source>
        <dbReference type="ARBA" id="ARBA00023136"/>
    </source>
</evidence>
<keyword evidence="10" id="KW-1185">Reference proteome</keyword>